<dbReference type="CDD" id="cd06849">
    <property type="entry name" value="lipoyl_domain"/>
    <property type="match status" value="1"/>
</dbReference>
<dbReference type="NCBIfam" id="TIGR01347">
    <property type="entry name" value="sucB"/>
    <property type="match status" value="1"/>
</dbReference>
<dbReference type="PANTHER" id="PTHR43416">
    <property type="entry name" value="DIHYDROLIPOYLLYSINE-RESIDUE SUCCINYLTRANSFERASE COMPONENT OF 2-OXOGLUTARATE DEHYDROGENASE COMPLEX, MITOCHONDRIAL-RELATED"/>
    <property type="match status" value="1"/>
</dbReference>
<evidence type="ECO:0000256" key="9">
    <source>
        <dbReference type="ARBA" id="ARBA00023315"/>
    </source>
</evidence>
<dbReference type="HOGENOM" id="CLU_016733_0_1_1"/>
<evidence type="ECO:0000256" key="11">
    <source>
        <dbReference type="SAM" id="MobiDB-lite"/>
    </source>
</evidence>
<dbReference type="PROSITE" id="PS50968">
    <property type="entry name" value="BIOTINYL_LIPOYL"/>
    <property type="match status" value="1"/>
</dbReference>
<comment type="pathway">
    <text evidence="2">Amino-acid degradation; L-lysine degradation via saccharopine pathway; glutaryl-CoA from L-lysine: step 6/6.</text>
</comment>
<dbReference type="GO" id="GO:0006099">
    <property type="term" value="P:tricarboxylic acid cycle"/>
    <property type="evidence" value="ECO:0007669"/>
    <property type="project" value="UniProtKB-KW"/>
</dbReference>
<dbReference type="PANTHER" id="PTHR43416:SF5">
    <property type="entry name" value="DIHYDROLIPOYLLYSINE-RESIDUE SUCCINYLTRANSFERASE COMPONENT OF 2-OXOGLUTARATE DEHYDROGENASE COMPLEX, MITOCHONDRIAL"/>
    <property type="match status" value="1"/>
</dbReference>
<protein>
    <recommendedName>
        <fullName evidence="4">dihydrolipoyllysine-residue succinyltransferase</fullName>
        <ecNumber evidence="4">2.3.1.61</ecNumber>
    </recommendedName>
    <alternativeName>
        <fullName evidence="10">2-oxoglutarate dehydrogenase complex component E2</fullName>
    </alternativeName>
</protein>
<feature type="compositionally biased region" description="Basic and acidic residues" evidence="11">
    <location>
        <begin position="161"/>
        <end position="171"/>
    </location>
</feature>
<dbReference type="GO" id="GO:0033512">
    <property type="term" value="P:L-lysine catabolic process to acetyl-CoA via saccharopine"/>
    <property type="evidence" value="ECO:0007669"/>
    <property type="project" value="UniProtKB-UniPathway"/>
</dbReference>
<feature type="region of interest" description="Disordered" evidence="11">
    <location>
        <begin position="145"/>
        <end position="213"/>
    </location>
</feature>
<dbReference type="eggNOG" id="KOG0559">
    <property type="taxonomic scope" value="Eukaryota"/>
</dbReference>
<dbReference type="InterPro" id="IPR000089">
    <property type="entry name" value="Biotin_lipoyl"/>
</dbReference>
<feature type="domain" description="Lipoyl-binding" evidence="12">
    <location>
        <begin position="72"/>
        <end position="147"/>
    </location>
</feature>
<reference evidence="13 14" key="1">
    <citation type="journal article" date="2013" name="PLoS Genet.">
        <title>Genomic mechanisms accounting for the adaptation to parasitism in nematode-trapping fungi.</title>
        <authorList>
            <person name="Meerupati T."/>
            <person name="Andersson K.M."/>
            <person name="Friman E."/>
            <person name="Kumar D."/>
            <person name="Tunlid A."/>
            <person name="Ahren D."/>
        </authorList>
    </citation>
    <scope>NUCLEOTIDE SEQUENCE [LARGE SCALE GENOMIC DNA]</scope>
    <source>
        <strain evidence="13 14">CBS 200.50</strain>
    </source>
</reference>
<organism evidence="13 14">
    <name type="scientific">Dactylellina haptotyla (strain CBS 200.50)</name>
    <name type="common">Nematode-trapping fungus</name>
    <name type="synonym">Monacrosporium haptotylum</name>
    <dbReference type="NCBI Taxonomy" id="1284197"/>
    <lineage>
        <taxon>Eukaryota</taxon>
        <taxon>Fungi</taxon>
        <taxon>Dikarya</taxon>
        <taxon>Ascomycota</taxon>
        <taxon>Pezizomycotina</taxon>
        <taxon>Orbiliomycetes</taxon>
        <taxon>Orbiliales</taxon>
        <taxon>Orbiliaceae</taxon>
        <taxon>Dactylellina</taxon>
    </lineage>
</organism>
<keyword evidence="5" id="KW-0816">Tricarboxylic acid cycle</keyword>
<dbReference type="Gene3D" id="3.30.559.10">
    <property type="entry name" value="Chloramphenicol acetyltransferase-like domain"/>
    <property type="match status" value="1"/>
</dbReference>
<dbReference type="GO" id="GO:0045252">
    <property type="term" value="C:oxoglutarate dehydrogenase complex"/>
    <property type="evidence" value="ECO:0007669"/>
    <property type="project" value="InterPro"/>
</dbReference>
<dbReference type="Proteomes" id="UP000015100">
    <property type="component" value="Unassembled WGS sequence"/>
</dbReference>
<dbReference type="EMBL" id="AQGS01000638">
    <property type="protein sequence ID" value="EPS37469.1"/>
    <property type="molecule type" value="Genomic_DNA"/>
</dbReference>
<evidence type="ECO:0000256" key="8">
    <source>
        <dbReference type="ARBA" id="ARBA00022946"/>
    </source>
</evidence>
<dbReference type="InterPro" id="IPR006255">
    <property type="entry name" value="SucB"/>
</dbReference>
<keyword evidence="9" id="KW-0012">Acyltransferase</keyword>
<dbReference type="AlphaFoldDB" id="S8A3Y2"/>
<evidence type="ECO:0000256" key="1">
    <source>
        <dbReference type="ARBA" id="ARBA00001938"/>
    </source>
</evidence>
<evidence type="ECO:0000256" key="10">
    <source>
        <dbReference type="ARBA" id="ARBA00032406"/>
    </source>
</evidence>
<sequence length="441" mass="47848">MSTSTLRFSALRPNPFTGLSHIRPCSRRLLHVKAPATAIFARRSTPHRYSLSSAHIVVRSRSSYKGWHLSDTVTIKVPPMAESISEGTLKQWLKEVGDQVEQDEEIATIETDKIDVAVNAPEAGILKEFLVEADTTVTVGQELAKLEPGASSGGPASSKPVNEEPVKETPKETSTAGSTSPAPPKAAQPEPVKKEQPPKPQTQTKGSAASDVKMNRMRLRTAERLKQSQNTAASLTTFNEVDMSAVLEMRARYKSEVLEKTGIKLGFMGFFTKACILAMKHVPVVNASIEGPDGGDTIVYRDYVDVSVAVATEKGLITPVIRNAETLDLLSIDKAIAEVGEKARSGKITLEDLAGGTFTISNGGVFGSMMGTPIINMPQSAVLGLHATKERPVVVNGKIEIRPMMYLALTYDHRLLDGREAVTFLVKVKEYIEDPRKMLLA</sequence>
<accession>S8A3Y2</accession>
<dbReference type="SUPFAM" id="SSF52777">
    <property type="entry name" value="CoA-dependent acyltransferases"/>
    <property type="match status" value="1"/>
</dbReference>
<dbReference type="GO" id="GO:0004149">
    <property type="term" value="F:dihydrolipoyllysine-residue succinyltransferase activity"/>
    <property type="evidence" value="ECO:0007669"/>
    <property type="project" value="UniProtKB-EC"/>
</dbReference>
<evidence type="ECO:0000256" key="3">
    <source>
        <dbReference type="ARBA" id="ARBA00007317"/>
    </source>
</evidence>
<evidence type="ECO:0000256" key="6">
    <source>
        <dbReference type="ARBA" id="ARBA00022679"/>
    </source>
</evidence>
<keyword evidence="8" id="KW-0809">Transit peptide</keyword>
<comment type="similarity">
    <text evidence="3">Belongs to the 2-oxoacid dehydrogenase family.</text>
</comment>
<evidence type="ECO:0000259" key="12">
    <source>
        <dbReference type="PROSITE" id="PS50968"/>
    </source>
</evidence>
<dbReference type="SUPFAM" id="SSF51230">
    <property type="entry name" value="Single hybrid motif"/>
    <property type="match status" value="1"/>
</dbReference>
<evidence type="ECO:0000256" key="5">
    <source>
        <dbReference type="ARBA" id="ARBA00022532"/>
    </source>
</evidence>
<evidence type="ECO:0000256" key="7">
    <source>
        <dbReference type="ARBA" id="ARBA00022823"/>
    </source>
</evidence>
<name>S8A3Y2_DACHA</name>
<dbReference type="PROSITE" id="PS00189">
    <property type="entry name" value="LIPOYL"/>
    <property type="match status" value="1"/>
</dbReference>
<dbReference type="UniPathway" id="UPA00868">
    <property type="reaction ID" value="UER00840"/>
</dbReference>
<keyword evidence="14" id="KW-1185">Reference proteome</keyword>
<dbReference type="Pfam" id="PF00198">
    <property type="entry name" value="2-oxoacid_dh"/>
    <property type="match status" value="1"/>
</dbReference>
<evidence type="ECO:0000313" key="13">
    <source>
        <dbReference type="EMBL" id="EPS37469.1"/>
    </source>
</evidence>
<reference evidence="14" key="2">
    <citation type="submission" date="2013-04" db="EMBL/GenBank/DDBJ databases">
        <title>Genomic mechanisms accounting for the adaptation to parasitism in nematode-trapping fungi.</title>
        <authorList>
            <person name="Ahren D.G."/>
        </authorList>
    </citation>
    <scope>NUCLEOTIDE SEQUENCE [LARGE SCALE GENOMIC DNA]</scope>
    <source>
        <strain evidence="14">CBS 200.50</strain>
    </source>
</reference>
<comment type="caution">
    <text evidence="13">The sequence shown here is derived from an EMBL/GenBank/DDBJ whole genome shotgun (WGS) entry which is preliminary data.</text>
</comment>
<dbReference type="STRING" id="1284197.S8A3Y2"/>
<evidence type="ECO:0000313" key="14">
    <source>
        <dbReference type="Proteomes" id="UP000015100"/>
    </source>
</evidence>
<keyword evidence="6" id="KW-0808">Transferase</keyword>
<proteinExistence type="inferred from homology"/>
<dbReference type="InterPro" id="IPR003016">
    <property type="entry name" value="2-oxoA_DH_lipoyl-BS"/>
</dbReference>
<dbReference type="OrthoDB" id="5391403at2759"/>
<evidence type="ECO:0000256" key="4">
    <source>
        <dbReference type="ARBA" id="ARBA00012945"/>
    </source>
</evidence>
<dbReference type="EC" id="2.3.1.61" evidence="4"/>
<dbReference type="InterPro" id="IPR023213">
    <property type="entry name" value="CAT-like_dom_sf"/>
</dbReference>
<keyword evidence="7" id="KW-0450">Lipoyl</keyword>
<dbReference type="Gene3D" id="2.40.50.100">
    <property type="match status" value="1"/>
</dbReference>
<dbReference type="InterPro" id="IPR001078">
    <property type="entry name" value="2-oxoacid_DH_actylTfrase"/>
</dbReference>
<evidence type="ECO:0000256" key="2">
    <source>
        <dbReference type="ARBA" id="ARBA00005145"/>
    </source>
</evidence>
<dbReference type="Pfam" id="PF00364">
    <property type="entry name" value="Biotin_lipoyl"/>
    <property type="match status" value="1"/>
</dbReference>
<gene>
    <name evidence="13" type="ORF">H072_8843</name>
</gene>
<dbReference type="FunFam" id="3.30.559.10:FF:000007">
    <property type="entry name" value="Dihydrolipoamide acetyltransferase component of pyruvate dehydrogenase complex"/>
    <property type="match status" value="1"/>
</dbReference>
<comment type="cofactor">
    <cofactor evidence="1">
        <name>(R)-lipoate</name>
        <dbReference type="ChEBI" id="CHEBI:83088"/>
    </cofactor>
</comment>
<dbReference type="OMA" id="NMPQTAV"/>
<dbReference type="InterPro" id="IPR050537">
    <property type="entry name" value="2-oxoacid_dehydrogenase"/>
</dbReference>
<dbReference type="GO" id="GO:0005739">
    <property type="term" value="C:mitochondrion"/>
    <property type="evidence" value="ECO:0007669"/>
    <property type="project" value="TreeGrafter"/>
</dbReference>
<dbReference type="InterPro" id="IPR011053">
    <property type="entry name" value="Single_hybrid_motif"/>
</dbReference>
<feature type="compositionally biased region" description="Low complexity" evidence="11">
    <location>
        <begin position="148"/>
        <end position="158"/>
    </location>
</feature>